<dbReference type="Pfam" id="PF06585">
    <property type="entry name" value="JHBP"/>
    <property type="match status" value="1"/>
</dbReference>
<organism evidence="5 6">
    <name type="scientific">Rhynocoris fuscipes</name>
    <dbReference type="NCBI Taxonomy" id="488301"/>
    <lineage>
        <taxon>Eukaryota</taxon>
        <taxon>Metazoa</taxon>
        <taxon>Ecdysozoa</taxon>
        <taxon>Arthropoda</taxon>
        <taxon>Hexapoda</taxon>
        <taxon>Insecta</taxon>
        <taxon>Pterygota</taxon>
        <taxon>Neoptera</taxon>
        <taxon>Paraneoptera</taxon>
        <taxon>Hemiptera</taxon>
        <taxon>Heteroptera</taxon>
        <taxon>Panheteroptera</taxon>
        <taxon>Cimicomorpha</taxon>
        <taxon>Reduviidae</taxon>
        <taxon>Harpactorinae</taxon>
        <taxon>Harpactorini</taxon>
        <taxon>Rhynocoris</taxon>
    </lineage>
</organism>
<dbReference type="FunFam" id="3.15.10.30:FF:000001">
    <property type="entry name" value="Takeout-like protein 1"/>
    <property type="match status" value="1"/>
</dbReference>
<dbReference type="PANTHER" id="PTHR11008">
    <property type="entry name" value="PROTEIN TAKEOUT-LIKE PROTEIN"/>
    <property type="match status" value="1"/>
</dbReference>
<feature type="chain" id="PRO_5043463574" evidence="4">
    <location>
        <begin position="25"/>
        <end position="251"/>
    </location>
</feature>
<evidence type="ECO:0000313" key="6">
    <source>
        <dbReference type="Proteomes" id="UP001461498"/>
    </source>
</evidence>
<feature type="signal peptide" evidence="4">
    <location>
        <begin position="1"/>
        <end position="24"/>
    </location>
</feature>
<keyword evidence="1 4" id="KW-0732">Signal</keyword>
<dbReference type="InterPro" id="IPR038606">
    <property type="entry name" value="To_sf"/>
</dbReference>
<dbReference type="Proteomes" id="UP001461498">
    <property type="component" value="Unassembled WGS sequence"/>
</dbReference>
<dbReference type="AlphaFoldDB" id="A0AAW1D8Q4"/>
<reference evidence="5 6" key="1">
    <citation type="submission" date="2022-12" db="EMBL/GenBank/DDBJ databases">
        <title>Chromosome-level genome assembly of true bugs.</title>
        <authorList>
            <person name="Ma L."/>
            <person name="Li H."/>
        </authorList>
    </citation>
    <scope>NUCLEOTIDE SEQUENCE [LARGE SCALE GENOMIC DNA]</scope>
    <source>
        <strain evidence="5">Lab_2022b</strain>
    </source>
</reference>
<comment type="caution">
    <text evidence="5">The sequence shown here is derived from an EMBL/GenBank/DDBJ whole genome shotgun (WGS) entry which is preliminary data.</text>
</comment>
<comment type="similarity">
    <text evidence="3">Belongs to the TO family.</text>
</comment>
<evidence type="ECO:0000313" key="5">
    <source>
        <dbReference type="EMBL" id="KAK9504720.1"/>
    </source>
</evidence>
<dbReference type="PANTHER" id="PTHR11008:SF32">
    <property type="entry name" value="CIRCADIAN CLOCK-CONTROLLED PROTEIN DAYWAKE-RELATED"/>
    <property type="match status" value="1"/>
</dbReference>
<proteinExistence type="inferred from homology"/>
<name>A0AAW1D8Q4_9HEMI</name>
<dbReference type="EMBL" id="JAPXFL010000007">
    <property type="protein sequence ID" value="KAK9504720.1"/>
    <property type="molecule type" value="Genomic_DNA"/>
</dbReference>
<dbReference type="Gene3D" id="3.15.10.30">
    <property type="entry name" value="Haemolymph juvenile hormone binding protein"/>
    <property type="match status" value="1"/>
</dbReference>
<protein>
    <submittedName>
        <fullName evidence="5">Uncharacterized protein</fullName>
    </submittedName>
</protein>
<evidence type="ECO:0000256" key="1">
    <source>
        <dbReference type="ARBA" id="ARBA00022729"/>
    </source>
</evidence>
<sequence length="251" mass="27902">MFTITSYIAYSLLLFNVFIYHSDAGKLPKSWKTCKLTDPMFSDCITTSIEGAVKDLANGNPSLGVLPLDPLRFNKISIDQGSGPVSIKLDLKDLDVIGIKTVKLSPIKQWNWKDALVEGVVPQIVLDGKYNIDGKVLVLPIKGEGHCHIVLDNVAIKVMLKLKTNEVGGKKYYQFSEFDFSFTTSKVHYQFDNLFNGDKALGETTNKFLNENWSQVINELKPAIFKAFSVAFKSIGDSVFSKVPADEINVV</sequence>
<dbReference type="GO" id="GO:0007623">
    <property type="term" value="P:circadian rhythm"/>
    <property type="evidence" value="ECO:0007669"/>
    <property type="project" value="UniProtKB-ARBA"/>
</dbReference>
<evidence type="ECO:0000256" key="4">
    <source>
        <dbReference type="SAM" id="SignalP"/>
    </source>
</evidence>
<keyword evidence="2" id="KW-0090">Biological rhythms</keyword>
<gene>
    <name evidence="5" type="ORF">O3M35_010987</name>
</gene>
<dbReference type="InterPro" id="IPR010562">
    <property type="entry name" value="Haemolymph_juvenile_hormone-bd"/>
</dbReference>
<evidence type="ECO:0000256" key="3">
    <source>
        <dbReference type="ARBA" id="ARBA00060902"/>
    </source>
</evidence>
<accession>A0AAW1D8Q4</accession>
<dbReference type="GO" id="GO:0005615">
    <property type="term" value="C:extracellular space"/>
    <property type="evidence" value="ECO:0007669"/>
    <property type="project" value="TreeGrafter"/>
</dbReference>
<evidence type="ECO:0000256" key="2">
    <source>
        <dbReference type="ARBA" id="ARBA00023108"/>
    </source>
</evidence>
<dbReference type="SMART" id="SM00700">
    <property type="entry name" value="JHBP"/>
    <property type="match status" value="1"/>
</dbReference>
<keyword evidence="6" id="KW-1185">Reference proteome</keyword>